<feature type="region of interest" description="Disordered" evidence="1">
    <location>
        <begin position="23"/>
        <end position="53"/>
    </location>
</feature>
<accession>A0A4C1ZVA7</accession>
<sequence>MFLNQSGIDSQNENENISVALCRSAAPPPPGPALAPTAPRPAHKLRGGRDDVFRNRNYGTSKALIVHIVENAGEFSSVASARRQNES</sequence>
<dbReference type="Proteomes" id="UP000299102">
    <property type="component" value="Unassembled WGS sequence"/>
</dbReference>
<protein>
    <submittedName>
        <fullName evidence="2">Uncharacterized protein</fullName>
    </submittedName>
</protein>
<dbReference type="AlphaFoldDB" id="A0A4C1ZVA7"/>
<name>A0A4C1ZVA7_EUMVA</name>
<evidence type="ECO:0000313" key="3">
    <source>
        <dbReference type="Proteomes" id="UP000299102"/>
    </source>
</evidence>
<dbReference type="EMBL" id="BGZK01002166">
    <property type="protein sequence ID" value="GBP91392.1"/>
    <property type="molecule type" value="Genomic_DNA"/>
</dbReference>
<comment type="caution">
    <text evidence="2">The sequence shown here is derived from an EMBL/GenBank/DDBJ whole genome shotgun (WGS) entry which is preliminary data.</text>
</comment>
<keyword evidence="3" id="KW-1185">Reference proteome</keyword>
<proteinExistence type="predicted"/>
<evidence type="ECO:0000313" key="2">
    <source>
        <dbReference type="EMBL" id="GBP91392.1"/>
    </source>
</evidence>
<gene>
    <name evidence="2" type="ORF">EVAR_58773_1</name>
</gene>
<organism evidence="2 3">
    <name type="scientific">Eumeta variegata</name>
    <name type="common">Bagworm moth</name>
    <name type="synonym">Eumeta japonica</name>
    <dbReference type="NCBI Taxonomy" id="151549"/>
    <lineage>
        <taxon>Eukaryota</taxon>
        <taxon>Metazoa</taxon>
        <taxon>Ecdysozoa</taxon>
        <taxon>Arthropoda</taxon>
        <taxon>Hexapoda</taxon>
        <taxon>Insecta</taxon>
        <taxon>Pterygota</taxon>
        <taxon>Neoptera</taxon>
        <taxon>Endopterygota</taxon>
        <taxon>Lepidoptera</taxon>
        <taxon>Glossata</taxon>
        <taxon>Ditrysia</taxon>
        <taxon>Tineoidea</taxon>
        <taxon>Psychidae</taxon>
        <taxon>Oiketicinae</taxon>
        <taxon>Eumeta</taxon>
    </lineage>
</organism>
<reference evidence="2 3" key="1">
    <citation type="journal article" date="2019" name="Commun. Biol.">
        <title>The bagworm genome reveals a unique fibroin gene that provides high tensile strength.</title>
        <authorList>
            <person name="Kono N."/>
            <person name="Nakamura H."/>
            <person name="Ohtoshi R."/>
            <person name="Tomita M."/>
            <person name="Numata K."/>
            <person name="Arakawa K."/>
        </authorList>
    </citation>
    <scope>NUCLEOTIDE SEQUENCE [LARGE SCALE GENOMIC DNA]</scope>
</reference>
<evidence type="ECO:0000256" key="1">
    <source>
        <dbReference type="SAM" id="MobiDB-lite"/>
    </source>
</evidence>